<evidence type="ECO:0000313" key="2">
    <source>
        <dbReference type="EMBL" id="KAL3681507.1"/>
    </source>
</evidence>
<comment type="caution">
    <text evidence="2">The sequence shown here is derived from an EMBL/GenBank/DDBJ whole genome shotgun (WGS) entry which is preliminary data.</text>
</comment>
<reference evidence="2 3" key="1">
    <citation type="submission" date="2024-09" db="EMBL/GenBank/DDBJ databases">
        <title>Chromosome-scale assembly of Riccia sorocarpa.</title>
        <authorList>
            <person name="Paukszto L."/>
        </authorList>
    </citation>
    <scope>NUCLEOTIDE SEQUENCE [LARGE SCALE GENOMIC DNA]</scope>
    <source>
        <strain evidence="2">LP-2024</strain>
        <tissue evidence="2">Aerial parts of the thallus</tissue>
    </source>
</reference>
<feature type="region of interest" description="Disordered" evidence="1">
    <location>
        <begin position="242"/>
        <end position="262"/>
    </location>
</feature>
<dbReference type="AlphaFoldDB" id="A0ABD3GSU1"/>
<dbReference type="Proteomes" id="UP001633002">
    <property type="component" value="Unassembled WGS sequence"/>
</dbReference>
<proteinExistence type="predicted"/>
<feature type="compositionally biased region" description="Polar residues" evidence="1">
    <location>
        <begin position="253"/>
        <end position="262"/>
    </location>
</feature>
<feature type="compositionally biased region" description="Polar residues" evidence="1">
    <location>
        <begin position="67"/>
        <end position="80"/>
    </location>
</feature>
<keyword evidence="3" id="KW-1185">Reference proteome</keyword>
<gene>
    <name evidence="2" type="ORF">R1sor_024463</name>
</gene>
<feature type="region of interest" description="Disordered" evidence="1">
    <location>
        <begin position="65"/>
        <end position="122"/>
    </location>
</feature>
<evidence type="ECO:0000313" key="3">
    <source>
        <dbReference type="Proteomes" id="UP001633002"/>
    </source>
</evidence>
<feature type="region of interest" description="Disordered" evidence="1">
    <location>
        <begin position="188"/>
        <end position="215"/>
    </location>
</feature>
<name>A0ABD3GSU1_9MARC</name>
<accession>A0ABD3GSU1</accession>
<protein>
    <submittedName>
        <fullName evidence="2">Uncharacterized protein</fullName>
    </submittedName>
</protein>
<evidence type="ECO:0000256" key="1">
    <source>
        <dbReference type="SAM" id="MobiDB-lite"/>
    </source>
</evidence>
<organism evidence="2 3">
    <name type="scientific">Riccia sorocarpa</name>
    <dbReference type="NCBI Taxonomy" id="122646"/>
    <lineage>
        <taxon>Eukaryota</taxon>
        <taxon>Viridiplantae</taxon>
        <taxon>Streptophyta</taxon>
        <taxon>Embryophyta</taxon>
        <taxon>Marchantiophyta</taxon>
        <taxon>Marchantiopsida</taxon>
        <taxon>Marchantiidae</taxon>
        <taxon>Marchantiales</taxon>
        <taxon>Ricciaceae</taxon>
        <taxon>Riccia</taxon>
    </lineage>
</organism>
<dbReference type="EMBL" id="JBJQOH010000007">
    <property type="protein sequence ID" value="KAL3681507.1"/>
    <property type="molecule type" value="Genomic_DNA"/>
</dbReference>
<sequence>MELNSRFGGSEDQLDLQVDLEVDAAVEDNQGGASTRQIRSAAANHDGRYTVAEADSLLQRLLENAQVEHSSQSESPTRSNYLEEELDVPTVGGAKSKLKGQKGRSPEVANDTPGRGNFSKKRILSEEQYKKLQMRLLFSQEVLQGSHRLSQPSTVRITEIEEEVPIWEPGGDKQPSTLYLMDKAWNGEETTEGGETSSEQGFSGGGSPLSGVRGRAPILTRAGGFPGGGVAVLSAPWAGSGAAPRSIEYSGIFPSSDTSGSM</sequence>